<dbReference type="Proteomes" id="UP000824596">
    <property type="component" value="Unassembled WGS sequence"/>
</dbReference>
<keyword evidence="2 3" id="KW-0812">Transmembrane</keyword>
<organism evidence="3 4">
    <name type="scientific">Hirsutella rhossiliensis</name>
    <dbReference type="NCBI Taxonomy" id="111463"/>
    <lineage>
        <taxon>Eukaryota</taxon>
        <taxon>Fungi</taxon>
        <taxon>Dikarya</taxon>
        <taxon>Ascomycota</taxon>
        <taxon>Pezizomycotina</taxon>
        <taxon>Sordariomycetes</taxon>
        <taxon>Hypocreomycetidae</taxon>
        <taxon>Hypocreales</taxon>
        <taxon>Ophiocordycipitaceae</taxon>
        <taxon>Hirsutella</taxon>
    </lineage>
</organism>
<dbReference type="EMBL" id="JAIZPD010000003">
    <property type="protein sequence ID" value="KAH0966053.1"/>
    <property type="molecule type" value="Genomic_DNA"/>
</dbReference>
<sequence length="268" mass="28022">MATPATAVAVTSFPSNPLTTPFARPSDCTGIYQSSFLAMVDLASTCLPRSFKTDSDAYFSPGIACPSGYLSACHDNTGVASLTTVTCCPTLNNAVTLSCVTTSTLTNVWSTLFCTWIAPESQATSLAVTLIEDGVTRTVRQGFRSPGGLNAFGVRMVHQRTDVDQSRASPTSSPSSTDTNSASDGTPSPGLSTGAKVAIGVAIPVVVLALLAGALVWWRRRRQLAPAGSGYRYEKTGQAHSELHGENVQEMMGNAVAPVELPATGRQK</sequence>
<keyword evidence="2" id="KW-0472">Membrane</keyword>
<evidence type="ECO:0000256" key="2">
    <source>
        <dbReference type="SAM" id="Phobius"/>
    </source>
</evidence>
<keyword evidence="2" id="KW-1133">Transmembrane helix</keyword>
<feature type="compositionally biased region" description="Low complexity" evidence="1">
    <location>
        <begin position="166"/>
        <end position="184"/>
    </location>
</feature>
<gene>
    <name evidence="3" type="ORF">HRG_04069</name>
</gene>
<evidence type="ECO:0000256" key="1">
    <source>
        <dbReference type="SAM" id="MobiDB-lite"/>
    </source>
</evidence>
<feature type="transmembrane region" description="Helical" evidence="2">
    <location>
        <begin position="197"/>
        <end position="218"/>
    </location>
</feature>
<dbReference type="RefSeq" id="XP_044723566.1">
    <property type="nucleotide sequence ID" value="XM_044862540.1"/>
</dbReference>
<name>A0A9P8N0U2_9HYPO</name>
<protein>
    <submittedName>
        <fullName evidence="3">Transmembrane alpha-helix domain-containing protein</fullName>
    </submittedName>
</protein>
<proteinExistence type="predicted"/>
<feature type="region of interest" description="Disordered" evidence="1">
    <location>
        <begin position="160"/>
        <end position="189"/>
    </location>
</feature>
<reference evidence="3" key="1">
    <citation type="submission" date="2021-09" db="EMBL/GenBank/DDBJ databases">
        <title>A high-quality genome of the endoparasitic fungus Hirsutella rhossiliensis with a comparison of Hirsutella genomes reveals transposable elements contributing to genome size variation.</title>
        <authorList>
            <person name="Lin R."/>
            <person name="Jiao Y."/>
            <person name="Sun X."/>
            <person name="Ling J."/>
            <person name="Xie B."/>
            <person name="Cheng X."/>
        </authorList>
    </citation>
    <scope>NUCLEOTIDE SEQUENCE</scope>
    <source>
        <strain evidence="3">HR02</strain>
    </source>
</reference>
<dbReference type="OrthoDB" id="4770059at2759"/>
<dbReference type="AlphaFoldDB" id="A0A9P8N0U2"/>
<evidence type="ECO:0000313" key="4">
    <source>
        <dbReference type="Proteomes" id="UP000824596"/>
    </source>
</evidence>
<accession>A0A9P8N0U2</accession>
<keyword evidence="4" id="KW-1185">Reference proteome</keyword>
<dbReference type="GeneID" id="68353198"/>
<evidence type="ECO:0000313" key="3">
    <source>
        <dbReference type="EMBL" id="KAH0966053.1"/>
    </source>
</evidence>
<comment type="caution">
    <text evidence="3">The sequence shown here is derived from an EMBL/GenBank/DDBJ whole genome shotgun (WGS) entry which is preliminary data.</text>
</comment>